<feature type="transmembrane region" description="Helical" evidence="1">
    <location>
        <begin position="7"/>
        <end position="30"/>
    </location>
</feature>
<dbReference type="EMBL" id="OX597824">
    <property type="protein sequence ID" value="CAI9730493.1"/>
    <property type="molecule type" value="Genomic_DNA"/>
</dbReference>
<name>A0AA36FDA7_OCTVU</name>
<keyword evidence="1" id="KW-0812">Transmembrane</keyword>
<gene>
    <name evidence="2" type="ORF">OCTVUL_1B019468</name>
</gene>
<organism evidence="2 3">
    <name type="scientific">Octopus vulgaris</name>
    <name type="common">Common octopus</name>
    <dbReference type="NCBI Taxonomy" id="6645"/>
    <lineage>
        <taxon>Eukaryota</taxon>
        <taxon>Metazoa</taxon>
        <taxon>Spiralia</taxon>
        <taxon>Lophotrochozoa</taxon>
        <taxon>Mollusca</taxon>
        <taxon>Cephalopoda</taxon>
        <taxon>Coleoidea</taxon>
        <taxon>Octopodiformes</taxon>
        <taxon>Octopoda</taxon>
        <taxon>Incirrata</taxon>
        <taxon>Octopodidae</taxon>
        <taxon>Octopus</taxon>
    </lineage>
</organism>
<dbReference type="Proteomes" id="UP001162480">
    <property type="component" value="Chromosome 11"/>
</dbReference>
<evidence type="ECO:0000256" key="1">
    <source>
        <dbReference type="SAM" id="Phobius"/>
    </source>
</evidence>
<sequence>MWWCSDICVVVVVVLISVLVVVAVISVVVVRNSITTTKVNIENYLIICGCFTLEESVEFSRGGGFCKNVQEA</sequence>
<reference evidence="2" key="1">
    <citation type="submission" date="2023-08" db="EMBL/GenBank/DDBJ databases">
        <authorList>
            <person name="Alioto T."/>
            <person name="Alioto T."/>
            <person name="Gomez Garrido J."/>
        </authorList>
    </citation>
    <scope>NUCLEOTIDE SEQUENCE</scope>
</reference>
<protein>
    <submittedName>
        <fullName evidence="2">Uncharacterized protein</fullName>
    </submittedName>
</protein>
<evidence type="ECO:0000313" key="3">
    <source>
        <dbReference type="Proteomes" id="UP001162480"/>
    </source>
</evidence>
<keyword evidence="1" id="KW-1133">Transmembrane helix</keyword>
<dbReference type="AlphaFoldDB" id="A0AA36FDA7"/>
<keyword evidence="3" id="KW-1185">Reference proteome</keyword>
<keyword evidence="1" id="KW-0472">Membrane</keyword>
<accession>A0AA36FDA7</accession>
<proteinExistence type="predicted"/>
<evidence type="ECO:0000313" key="2">
    <source>
        <dbReference type="EMBL" id="CAI9730493.1"/>
    </source>
</evidence>